<keyword evidence="1" id="KW-1133">Transmembrane helix</keyword>
<feature type="transmembrane region" description="Helical" evidence="1">
    <location>
        <begin position="25"/>
        <end position="49"/>
    </location>
</feature>
<feature type="transmembrane region" description="Helical" evidence="1">
    <location>
        <begin position="180"/>
        <end position="202"/>
    </location>
</feature>
<keyword evidence="1" id="KW-0812">Transmembrane</keyword>
<accession>A0A9J6RF01</accession>
<proteinExistence type="predicted"/>
<feature type="transmembrane region" description="Helical" evidence="1">
    <location>
        <begin position="107"/>
        <end position="135"/>
    </location>
</feature>
<organism evidence="2 3">
    <name type="scientific">Natronobacillus azotifigens</name>
    <dbReference type="NCBI Taxonomy" id="472978"/>
    <lineage>
        <taxon>Bacteria</taxon>
        <taxon>Bacillati</taxon>
        <taxon>Bacillota</taxon>
        <taxon>Bacilli</taxon>
        <taxon>Bacillales</taxon>
        <taxon>Bacillaceae</taxon>
        <taxon>Natronobacillus</taxon>
    </lineage>
</organism>
<evidence type="ECO:0000313" key="3">
    <source>
        <dbReference type="Proteomes" id="UP001084197"/>
    </source>
</evidence>
<comment type="caution">
    <text evidence="2">The sequence shown here is derived from an EMBL/GenBank/DDBJ whole genome shotgun (WGS) entry which is preliminary data.</text>
</comment>
<evidence type="ECO:0000256" key="1">
    <source>
        <dbReference type="SAM" id="Phobius"/>
    </source>
</evidence>
<name>A0A9J6RF01_9BACI</name>
<dbReference type="AlphaFoldDB" id="A0A9J6RF01"/>
<dbReference type="EMBL" id="JAPRAT010000033">
    <property type="protein sequence ID" value="MCZ0704338.1"/>
    <property type="molecule type" value="Genomic_DNA"/>
</dbReference>
<gene>
    <name evidence="2" type="ORF">OWO01_14105</name>
</gene>
<feature type="transmembrane region" description="Helical" evidence="1">
    <location>
        <begin position="156"/>
        <end position="174"/>
    </location>
</feature>
<sequence length="216" mass="24904">MKPNGSLGKVYGGIEFIYQLLYLNILWFSFMVIGLGLFGIGPSTIALYATIRKTLMNKMGDDRFTFTFYFRTYKENFVRGNVLAIFIMLFGYILLVNYRYASIQPELIFQIISGATIVIAVLACIIISYIFPLYVHYELRMYEYVTKAITLMMGNLVPTLLNAFWIVIIGYLSYRLYPFSLLLAVSGLAYGIMGITYSFFTMNDRMVEEERKNKTS</sequence>
<feature type="transmembrane region" description="Helical" evidence="1">
    <location>
        <begin position="81"/>
        <end position="101"/>
    </location>
</feature>
<protein>
    <submittedName>
        <fullName evidence="2">DUF624 domain-containing protein</fullName>
    </submittedName>
</protein>
<keyword evidence="3" id="KW-1185">Reference proteome</keyword>
<dbReference type="InterPro" id="IPR006938">
    <property type="entry name" value="DUF624"/>
</dbReference>
<reference evidence="2" key="1">
    <citation type="submission" date="2022-11" db="EMBL/GenBank/DDBJ databases">
        <title>WGS of Natronobacillus azotifigens 24KS-1, an anaerobic diazotrophic haloalkaliphile from soda-rich habitats.</title>
        <authorList>
            <person name="Sorokin D.Y."/>
            <person name="Merkel A.Y."/>
        </authorList>
    </citation>
    <scope>NUCLEOTIDE SEQUENCE</scope>
    <source>
        <strain evidence="2">24KS-1</strain>
    </source>
</reference>
<dbReference type="Pfam" id="PF04854">
    <property type="entry name" value="DUF624"/>
    <property type="match status" value="1"/>
</dbReference>
<dbReference type="RefSeq" id="WP_268781106.1">
    <property type="nucleotide sequence ID" value="NZ_JAPRAT010000033.1"/>
</dbReference>
<evidence type="ECO:0000313" key="2">
    <source>
        <dbReference type="EMBL" id="MCZ0704338.1"/>
    </source>
</evidence>
<dbReference type="Proteomes" id="UP001084197">
    <property type="component" value="Unassembled WGS sequence"/>
</dbReference>
<keyword evidence="1" id="KW-0472">Membrane</keyword>